<dbReference type="InterPro" id="IPR029058">
    <property type="entry name" value="AB_hydrolase_fold"/>
</dbReference>
<accession>A0ABN2S1D3</accession>
<dbReference type="InterPro" id="IPR000639">
    <property type="entry name" value="Epox_hydrolase-like"/>
</dbReference>
<comment type="caution">
    <text evidence="5">The sequence shown here is derived from an EMBL/GenBank/DDBJ whole genome shotgun (WGS) entry which is preliminary data.</text>
</comment>
<evidence type="ECO:0000313" key="5">
    <source>
        <dbReference type="EMBL" id="GAA1978592.1"/>
    </source>
</evidence>
<dbReference type="InterPro" id="IPR010497">
    <property type="entry name" value="Epoxide_hydro_N"/>
</dbReference>
<dbReference type="Pfam" id="PF06441">
    <property type="entry name" value="EHN"/>
    <property type="match status" value="1"/>
</dbReference>
<feature type="domain" description="Epoxide hydrolase N-terminal" evidence="4">
    <location>
        <begin position="6"/>
        <end position="110"/>
    </location>
</feature>
<name>A0ABN2S1D3_9PSEU</name>
<evidence type="ECO:0000313" key="6">
    <source>
        <dbReference type="Proteomes" id="UP001501116"/>
    </source>
</evidence>
<dbReference type="EMBL" id="BAAANN010000030">
    <property type="protein sequence ID" value="GAA1978592.1"/>
    <property type="molecule type" value="Genomic_DNA"/>
</dbReference>
<dbReference type="InterPro" id="IPR016292">
    <property type="entry name" value="Epoxide_hydrolase"/>
</dbReference>
<evidence type="ECO:0000256" key="2">
    <source>
        <dbReference type="ARBA" id="ARBA00022797"/>
    </source>
</evidence>
<dbReference type="Proteomes" id="UP001501116">
    <property type="component" value="Unassembled WGS sequence"/>
</dbReference>
<evidence type="ECO:0000256" key="3">
    <source>
        <dbReference type="ARBA" id="ARBA00022801"/>
    </source>
</evidence>
<organism evidence="5 6">
    <name type="scientific">Amycolatopsis minnesotensis</name>
    <dbReference type="NCBI Taxonomy" id="337894"/>
    <lineage>
        <taxon>Bacteria</taxon>
        <taxon>Bacillati</taxon>
        <taxon>Actinomycetota</taxon>
        <taxon>Actinomycetes</taxon>
        <taxon>Pseudonocardiales</taxon>
        <taxon>Pseudonocardiaceae</taxon>
        <taxon>Amycolatopsis</taxon>
    </lineage>
</organism>
<keyword evidence="2" id="KW-0058">Aromatic hydrocarbons catabolism</keyword>
<sequence>MPDTVTPWHLDIPQAELDDLRDRLNRTRWPEAATASGWAQGVPLDYLRDLCSYWANEYDWRATERRLNAFPQFRTEIDGIGVHFQHVRSPHPGALPLVLTHGWPGSIIEFQKVIGPLTDPVAHGGDAADAFHVVCPSLPGYGFSDKPAATGWTIGRIARAWAALMARLGYDRFGAQGSDWGSSVTTLLAQHDPAHVAGIHLAPPIAGPVPAADGRFTDAEVAGLTRLKERQQAEAGYTAQQATRPQTLGYGLVDSPAALCAWLVEKFWSWADHDGDLSEVLSNDELLDNVMLYWLPGTGASAARLYWESIQQVMGWFTAGYESTVDVPVGASVFPAEVPLPSRRWAERRFTDIRFWHELERGGHFGAFERPGDFVDDVRAFFRLVR</sequence>
<dbReference type="PANTHER" id="PTHR21661:SF35">
    <property type="entry name" value="EPOXIDE HYDROLASE"/>
    <property type="match status" value="1"/>
</dbReference>
<dbReference type="RefSeq" id="WP_344427248.1">
    <property type="nucleotide sequence ID" value="NZ_BAAANN010000030.1"/>
</dbReference>
<keyword evidence="6" id="KW-1185">Reference proteome</keyword>
<evidence type="ECO:0000259" key="4">
    <source>
        <dbReference type="Pfam" id="PF06441"/>
    </source>
</evidence>
<dbReference type="SUPFAM" id="SSF53474">
    <property type="entry name" value="alpha/beta-Hydrolases"/>
    <property type="match status" value="1"/>
</dbReference>
<gene>
    <name evidence="5" type="ORF">GCM10009754_63350</name>
</gene>
<protein>
    <submittedName>
        <fullName evidence="5">Epoxide hydrolase</fullName>
    </submittedName>
</protein>
<dbReference type="GO" id="GO:0016787">
    <property type="term" value="F:hydrolase activity"/>
    <property type="evidence" value="ECO:0007669"/>
    <property type="project" value="UniProtKB-KW"/>
</dbReference>
<dbReference type="PANTHER" id="PTHR21661">
    <property type="entry name" value="EPOXIDE HYDROLASE 1-RELATED"/>
    <property type="match status" value="1"/>
</dbReference>
<evidence type="ECO:0000256" key="1">
    <source>
        <dbReference type="ARBA" id="ARBA00010088"/>
    </source>
</evidence>
<dbReference type="PIRSF" id="PIRSF001112">
    <property type="entry name" value="Epoxide_hydrolase"/>
    <property type="match status" value="1"/>
</dbReference>
<keyword evidence="3 5" id="KW-0378">Hydrolase</keyword>
<proteinExistence type="inferred from homology"/>
<dbReference type="PRINTS" id="PR00412">
    <property type="entry name" value="EPOXHYDRLASE"/>
</dbReference>
<dbReference type="Gene3D" id="3.40.50.1820">
    <property type="entry name" value="alpha/beta hydrolase"/>
    <property type="match status" value="1"/>
</dbReference>
<comment type="similarity">
    <text evidence="1">Belongs to the peptidase S33 family.</text>
</comment>
<reference evidence="5 6" key="1">
    <citation type="journal article" date="2019" name="Int. J. Syst. Evol. Microbiol.">
        <title>The Global Catalogue of Microorganisms (GCM) 10K type strain sequencing project: providing services to taxonomists for standard genome sequencing and annotation.</title>
        <authorList>
            <consortium name="The Broad Institute Genomics Platform"/>
            <consortium name="The Broad Institute Genome Sequencing Center for Infectious Disease"/>
            <person name="Wu L."/>
            <person name="Ma J."/>
        </authorList>
    </citation>
    <scope>NUCLEOTIDE SEQUENCE [LARGE SCALE GENOMIC DNA]</scope>
    <source>
        <strain evidence="5 6">JCM 14545</strain>
    </source>
</reference>